<feature type="transmembrane region" description="Helical" evidence="1">
    <location>
        <begin position="6"/>
        <end position="26"/>
    </location>
</feature>
<evidence type="ECO:0000256" key="1">
    <source>
        <dbReference type="SAM" id="Phobius"/>
    </source>
</evidence>
<comment type="caution">
    <text evidence="2">The sequence shown here is derived from an EMBL/GenBank/DDBJ whole genome shotgun (WGS) entry which is preliminary data.</text>
</comment>
<accession>A0AAE3LMU5</accession>
<keyword evidence="1" id="KW-1133">Transmembrane helix</keyword>
<organism evidence="2 3">
    <name type="scientific">Hominimerdicola aceti</name>
    <dbReference type="NCBI Taxonomy" id="2981726"/>
    <lineage>
        <taxon>Bacteria</taxon>
        <taxon>Bacillati</taxon>
        <taxon>Bacillota</taxon>
        <taxon>Clostridia</taxon>
        <taxon>Eubacteriales</taxon>
        <taxon>Oscillospiraceae</taxon>
        <taxon>Hominimerdicola</taxon>
    </lineage>
</organism>
<gene>
    <name evidence="2" type="ORF">OCV57_09175</name>
</gene>
<keyword evidence="1" id="KW-0472">Membrane</keyword>
<evidence type="ECO:0000313" key="3">
    <source>
        <dbReference type="Proteomes" id="UP001208131"/>
    </source>
</evidence>
<dbReference type="EMBL" id="JAOQJZ010000008">
    <property type="protein sequence ID" value="MCU6706096.1"/>
    <property type="molecule type" value="Genomic_DNA"/>
</dbReference>
<sequence length="39" mass="4017">MVGFIIGLIIGGTVGVFAMALCITAGQADKRENCTDSDK</sequence>
<evidence type="ECO:0000313" key="2">
    <source>
        <dbReference type="EMBL" id="MCU6706096.1"/>
    </source>
</evidence>
<dbReference type="Pfam" id="PF12664">
    <property type="entry name" value="DUF3789"/>
    <property type="match status" value="1"/>
</dbReference>
<dbReference type="Proteomes" id="UP001208131">
    <property type="component" value="Unassembled WGS sequence"/>
</dbReference>
<dbReference type="AlphaFoldDB" id="A0AAE3LMU5"/>
<keyword evidence="3" id="KW-1185">Reference proteome</keyword>
<dbReference type="InterPro" id="IPR024522">
    <property type="entry name" value="DUF3789"/>
</dbReference>
<protein>
    <submittedName>
        <fullName evidence="2">DUF3789 domain-containing protein</fullName>
    </submittedName>
</protein>
<proteinExistence type="predicted"/>
<dbReference type="RefSeq" id="WP_267301276.1">
    <property type="nucleotide sequence ID" value="NZ_JAOQJZ010000008.1"/>
</dbReference>
<reference evidence="2 3" key="1">
    <citation type="journal article" date="2021" name="ISME Commun">
        <title>Automated analysis of genomic sequences facilitates high-throughput and comprehensive description of bacteria.</title>
        <authorList>
            <person name="Hitch T.C.A."/>
        </authorList>
    </citation>
    <scope>NUCLEOTIDE SEQUENCE [LARGE SCALE GENOMIC DNA]</scope>
    <source>
        <strain evidence="2 3">Sanger_31</strain>
    </source>
</reference>
<keyword evidence="1" id="KW-0812">Transmembrane</keyword>
<name>A0AAE3LMU5_9FIRM</name>